<accession>A0ACB7ZIS7</accession>
<proteinExistence type="predicted"/>
<dbReference type="EMBL" id="CM037159">
    <property type="protein sequence ID" value="KAH7865374.1"/>
    <property type="molecule type" value="Genomic_DNA"/>
</dbReference>
<comment type="caution">
    <text evidence="1">The sequence shown here is derived from an EMBL/GenBank/DDBJ whole genome shotgun (WGS) entry which is preliminary data.</text>
</comment>
<keyword evidence="2" id="KW-1185">Reference proteome</keyword>
<evidence type="ECO:0000313" key="1">
    <source>
        <dbReference type="EMBL" id="KAH7865374.1"/>
    </source>
</evidence>
<sequence length="123" mass="13522">MAGRAYSLLGFLALQKIALAFGISRSGRLSIAVGTALGRPFIVLRLLLHRRCIKGTHKSTCRLRIMLSGLGKRKKFKSVNKDKLLQMAGFGAKMVFSSKDTIADEDIERIIAKGEEATNELDD</sequence>
<dbReference type="Proteomes" id="UP000828048">
    <property type="component" value="Chromosome 9"/>
</dbReference>
<reference evidence="1 2" key="1">
    <citation type="journal article" date="2021" name="Hortic Res">
        <title>High-quality reference genome and annotation aids understanding of berry development for evergreen blueberry (Vaccinium darrowii).</title>
        <authorList>
            <person name="Yu J."/>
            <person name="Hulse-Kemp A.M."/>
            <person name="Babiker E."/>
            <person name="Staton M."/>
        </authorList>
    </citation>
    <scope>NUCLEOTIDE SEQUENCE [LARGE SCALE GENOMIC DNA]</scope>
    <source>
        <strain evidence="2">cv. NJ 8807/NJ 8810</strain>
        <tissue evidence="1">Young leaf</tissue>
    </source>
</reference>
<protein>
    <submittedName>
        <fullName evidence="1">Uncharacterized protein</fullName>
    </submittedName>
</protein>
<evidence type="ECO:0000313" key="2">
    <source>
        <dbReference type="Proteomes" id="UP000828048"/>
    </source>
</evidence>
<organism evidence="1 2">
    <name type="scientific">Vaccinium darrowii</name>
    <dbReference type="NCBI Taxonomy" id="229202"/>
    <lineage>
        <taxon>Eukaryota</taxon>
        <taxon>Viridiplantae</taxon>
        <taxon>Streptophyta</taxon>
        <taxon>Embryophyta</taxon>
        <taxon>Tracheophyta</taxon>
        <taxon>Spermatophyta</taxon>
        <taxon>Magnoliopsida</taxon>
        <taxon>eudicotyledons</taxon>
        <taxon>Gunneridae</taxon>
        <taxon>Pentapetalae</taxon>
        <taxon>asterids</taxon>
        <taxon>Ericales</taxon>
        <taxon>Ericaceae</taxon>
        <taxon>Vaccinioideae</taxon>
        <taxon>Vaccinieae</taxon>
        <taxon>Vaccinium</taxon>
    </lineage>
</organism>
<name>A0ACB7ZIS7_9ERIC</name>
<gene>
    <name evidence="1" type="ORF">Vadar_005758</name>
</gene>